<evidence type="ECO:0000256" key="6">
    <source>
        <dbReference type="ARBA" id="ARBA00023136"/>
    </source>
</evidence>
<evidence type="ECO:0000256" key="2">
    <source>
        <dbReference type="ARBA" id="ARBA00007400"/>
    </source>
</evidence>
<feature type="transmembrane region" description="Helical" evidence="7">
    <location>
        <begin position="182"/>
        <end position="202"/>
    </location>
</feature>
<organism evidence="9 10">
    <name type="scientific">Dorea longicatena</name>
    <dbReference type="NCBI Taxonomy" id="88431"/>
    <lineage>
        <taxon>Bacteria</taxon>
        <taxon>Bacillati</taxon>
        <taxon>Bacillota</taxon>
        <taxon>Clostridia</taxon>
        <taxon>Lachnospirales</taxon>
        <taxon>Lachnospiraceae</taxon>
        <taxon>Dorea</taxon>
    </lineage>
</organism>
<comment type="caution">
    <text evidence="9">The sequence shown here is derived from an EMBL/GenBank/DDBJ whole genome shotgun (WGS) entry which is preliminary data.</text>
</comment>
<feature type="transmembrane region" description="Helical" evidence="7">
    <location>
        <begin position="158"/>
        <end position="176"/>
    </location>
</feature>
<evidence type="ECO:0000256" key="3">
    <source>
        <dbReference type="ARBA" id="ARBA00022475"/>
    </source>
</evidence>
<keyword evidence="9" id="KW-0808">Transferase</keyword>
<evidence type="ECO:0000313" key="10">
    <source>
        <dbReference type="Proteomes" id="UP000724058"/>
    </source>
</evidence>
<comment type="similarity">
    <text evidence="2">Belongs to the acyltransferase 3 family.</text>
</comment>
<dbReference type="EMBL" id="JAAIOD010000012">
    <property type="protein sequence ID" value="NSE58431.1"/>
    <property type="molecule type" value="Genomic_DNA"/>
</dbReference>
<gene>
    <name evidence="9" type="ORF">G4332_09945</name>
</gene>
<keyword evidence="3" id="KW-1003">Cell membrane</keyword>
<dbReference type="InterPro" id="IPR002656">
    <property type="entry name" value="Acyl_transf_3_dom"/>
</dbReference>
<reference evidence="9" key="1">
    <citation type="journal article" date="2020" name="Cell Host Microbe">
        <title>Functional and Genomic Variation between Human-Derived Isolates of Lachnospiraceae Reveals Inter- and Intra-Species Diversity.</title>
        <authorList>
            <person name="Sorbara M.T."/>
            <person name="Littmann E.R."/>
            <person name="Fontana E."/>
            <person name="Moody T.U."/>
            <person name="Kohout C.E."/>
            <person name="Gjonbalaj M."/>
            <person name="Eaton V."/>
            <person name="Seok R."/>
            <person name="Leiner I.M."/>
            <person name="Pamer E.G."/>
        </authorList>
    </citation>
    <scope>NUCLEOTIDE SEQUENCE</scope>
    <source>
        <strain evidence="9">MSK.10.16</strain>
    </source>
</reference>
<feature type="transmembrane region" description="Helical" evidence="7">
    <location>
        <begin position="308"/>
        <end position="329"/>
    </location>
</feature>
<accession>A0AAP7ATW9</accession>
<dbReference type="PANTHER" id="PTHR40074">
    <property type="entry name" value="O-ACETYLTRANSFERASE WECH"/>
    <property type="match status" value="1"/>
</dbReference>
<keyword evidence="9" id="KW-0012">Acyltransferase</keyword>
<dbReference type="RefSeq" id="WP_173793300.1">
    <property type="nucleotide sequence ID" value="NZ_JAAINY010000013.1"/>
</dbReference>
<dbReference type="PANTHER" id="PTHR40074:SF2">
    <property type="entry name" value="O-ACETYLTRANSFERASE WECH"/>
    <property type="match status" value="1"/>
</dbReference>
<feature type="transmembrane region" description="Helical" evidence="7">
    <location>
        <begin position="280"/>
        <end position="302"/>
    </location>
</feature>
<feature type="transmembrane region" description="Helical" evidence="7">
    <location>
        <begin position="131"/>
        <end position="151"/>
    </location>
</feature>
<name>A0AAP7ATW9_9FIRM</name>
<proteinExistence type="inferred from homology"/>
<evidence type="ECO:0000259" key="8">
    <source>
        <dbReference type="Pfam" id="PF01757"/>
    </source>
</evidence>
<feature type="transmembrane region" description="Helical" evidence="7">
    <location>
        <begin position="251"/>
        <end position="273"/>
    </location>
</feature>
<feature type="transmembrane region" description="Helical" evidence="7">
    <location>
        <begin position="43"/>
        <end position="68"/>
    </location>
</feature>
<keyword evidence="4 7" id="KW-0812">Transmembrane</keyword>
<evidence type="ECO:0000256" key="7">
    <source>
        <dbReference type="SAM" id="Phobius"/>
    </source>
</evidence>
<dbReference type="Proteomes" id="UP000724058">
    <property type="component" value="Unassembled WGS sequence"/>
</dbReference>
<protein>
    <submittedName>
        <fullName evidence="9">Acyltransferase</fullName>
    </submittedName>
</protein>
<feature type="transmembrane region" description="Helical" evidence="7">
    <location>
        <begin position="80"/>
        <end position="100"/>
    </location>
</feature>
<dbReference type="Pfam" id="PF01757">
    <property type="entry name" value="Acyl_transf_3"/>
    <property type="match status" value="1"/>
</dbReference>
<feature type="transmembrane region" description="Helical" evidence="7">
    <location>
        <begin position="214"/>
        <end position="231"/>
    </location>
</feature>
<dbReference type="AlphaFoldDB" id="A0AAP7ATW9"/>
<reference evidence="9" key="2">
    <citation type="submission" date="2020-02" db="EMBL/GenBank/DDBJ databases">
        <authorList>
            <person name="Littmann E."/>
            <person name="Sorbara M."/>
        </authorList>
    </citation>
    <scope>NUCLEOTIDE SEQUENCE</scope>
    <source>
        <strain evidence="9">MSK.10.16</strain>
    </source>
</reference>
<keyword evidence="5 7" id="KW-1133">Transmembrane helix</keyword>
<dbReference type="GO" id="GO:0016413">
    <property type="term" value="F:O-acetyltransferase activity"/>
    <property type="evidence" value="ECO:0007669"/>
    <property type="project" value="TreeGrafter"/>
</dbReference>
<comment type="subcellular location">
    <subcellularLocation>
        <location evidence="1">Cell membrane</location>
        <topology evidence="1">Multi-pass membrane protein</topology>
    </subcellularLocation>
</comment>
<keyword evidence="6 7" id="KW-0472">Membrane</keyword>
<sequence>MRKNISWNLVSKYRTELMGCSILGIILFHWYENCMIHGKSINFILHLFSLGNRFVEVFLILSGMGLYYSFKKQENIKTFYLRRITKLLPTYLILGIPYWIYFDCFLNKMNIGQVFIDISFISFITEGNRRFWFIGLILGLYLFFPIFYKIIYKNVNEWIGVGEILILYFLTTILIWKSSPTVYANIEVAWGRIPCFIVGIVLGKSIFEKKRIGLKTFLGIGIGLLGVFWGLKISEHVLITNIINRSLFGIVLGLIFLLILIIMMNALECFLIYEKFIRKILAFLGNITMEVYILHVAFRSIFDYPAEIGKYMILIGASILIAIPVNRIGKYIVNINRLRR</sequence>
<feature type="domain" description="Acyltransferase 3" evidence="8">
    <location>
        <begin position="19"/>
        <end position="325"/>
    </location>
</feature>
<feature type="transmembrane region" description="Helical" evidence="7">
    <location>
        <begin position="12"/>
        <end position="31"/>
    </location>
</feature>
<dbReference type="GO" id="GO:0009246">
    <property type="term" value="P:enterobacterial common antigen biosynthetic process"/>
    <property type="evidence" value="ECO:0007669"/>
    <property type="project" value="TreeGrafter"/>
</dbReference>
<evidence type="ECO:0000256" key="5">
    <source>
        <dbReference type="ARBA" id="ARBA00022989"/>
    </source>
</evidence>
<evidence type="ECO:0000313" key="9">
    <source>
        <dbReference type="EMBL" id="NSE58431.1"/>
    </source>
</evidence>
<dbReference type="GO" id="GO:0005886">
    <property type="term" value="C:plasma membrane"/>
    <property type="evidence" value="ECO:0007669"/>
    <property type="project" value="UniProtKB-SubCell"/>
</dbReference>
<evidence type="ECO:0000256" key="1">
    <source>
        <dbReference type="ARBA" id="ARBA00004651"/>
    </source>
</evidence>
<evidence type="ECO:0000256" key="4">
    <source>
        <dbReference type="ARBA" id="ARBA00022692"/>
    </source>
</evidence>